<dbReference type="Proteomes" id="UP000546324">
    <property type="component" value="Unassembled WGS sequence"/>
</dbReference>
<keyword evidence="1" id="KW-0472">Membrane</keyword>
<gene>
    <name evidence="2" type="ORF">BKA00_002411</name>
</gene>
<dbReference type="AlphaFoldDB" id="A0A7X0FYL1"/>
<evidence type="ECO:0000313" key="2">
    <source>
        <dbReference type="EMBL" id="MBB6395497.1"/>
    </source>
</evidence>
<proteinExistence type="predicted"/>
<organism evidence="2 3">
    <name type="scientific">Actinomadura coerulea</name>
    <dbReference type="NCBI Taxonomy" id="46159"/>
    <lineage>
        <taxon>Bacteria</taxon>
        <taxon>Bacillati</taxon>
        <taxon>Actinomycetota</taxon>
        <taxon>Actinomycetes</taxon>
        <taxon>Streptosporangiales</taxon>
        <taxon>Thermomonosporaceae</taxon>
        <taxon>Actinomadura</taxon>
    </lineage>
</organism>
<sequence length="194" mass="21242">MTGSARRRASRRGRRTSRFGAAHLAGWLFADLMLVLFLVAMAVQPRAQLTTGLPEEKKPRPSGPRVLGQDFCDFLIPVQAEGLLSGSGGARADLLRKVDEALRGEHPSWLYGDEMRREDARGACLEQLEQKLQVGFFLAYGARNDTGSGVTLGRNAAKAVKSGNPRFREAIYRAAWTGGEGDGSVQLVVFFYQN</sequence>
<keyword evidence="1" id="KW-0812">Transmembrane</keyword>
<evidence type="ECO:0000256" key="1">
    <source>
        <dbReference type="SAM" id="Phobius"/>
    </source>
</evidence>
<evidence type="ECO:0000313" key="3">
    <source>
        <dbReference type="Proteomes" id="UP000546324"/>
    </source>
</evidence>
<dbReference type="EMBL" id="JACHMQ010000001">
    <property type="protein sequence ID" value="MBB6395497.1"/>
    <property type="molecule type" value="Genomic_DNA"/>
</dbReference>
<keyword evidence="1" id="KW-1133">Transmembrane helix</keyword>
<accession>A0A7X0FYL1</accession>
<reference evidence="2 3" key="1">
    <citation type="submission" date="2020-08" db="EMBL/GenBank/DDBJ databases">
        <title>Sequencing the genomes of 1000 actinobacteria strains.</title>
        <authorList>
            <person name="Klenk H.-P."/>
        </authorList>
    </citation>
    <scope>NUCLEOTIDE SEQUENCE [LARGE SCALE GENOMIC DNA]</scope>
    <source>
        <strain evidence="2 3">DSM 43675</strain>
    </source>
</reference>
<comment type="caution">
    <text evidence="2">The sequence shown here is derived from an EMBL/GenBank/DDBJ whole genome shotgun (WGS) entry which is preliminary data.</text>
</comment>
<dbReference type="RefSeq" id="WP_185024992.1">
    <property type="nucleotide sequence ID" value="NZ_JACHMQ010000001.1"/>
</dbReference>
<feature type="transmembrane region" description="Helical" evidence="1">
    <location>
        <begin position="21"/>
        <end position="43"/>
    </location>
</feature>
<name>A0A7X0FYL1_9ACTN</name>
<protein>
    <submittedName>
        <fullName evidence="2">Uncharacterized protein</fullName>
    </submittedName>
</protein>
<keyword evidence="3" id="KW-1185">Reference proteome</keyword>